<reference evidence="4" key="1">
    <citation type="journal article" date="2019" name="Int. J. Syst. Evol. Microbiol.">
        <title>The Global Catalogue of Microorganisms (GCM) 10K type strain sequencing project: providing services to taxonomists for standard genome sequencing and annotation.</title>
        <authorList>
            <consortium name="The Broad Institute Genomics Platform"/>
            <consortium name="The Broad Institute Genome Sequencing Center for Infectious Disease"/>
            <person name="Wu L."/>
            <person name="Ma J."/>
        </authorList>
    </citation>
    <scope>NUCLEOTIDE SEQUENCE [LARGE SCALE GENOMIC DNA]</scope>
    <source>
        <strain evidence="4">CCUG 39402</strain>
    </source>
</reference>
<protein>
    <submittedName>
        <fullName evidence="3">Glycosyltransferase</fullName>
        <ecNumber evidence="3">2.4.-.-</ecNumber>
    </submittedName>
</protein>
<sequence>MLQLVLDVVPTPVRWAQLDDRAKLSLAIPQGALIRYVKKTVQARFVAEWRLRGAASAGDVVLCFNGLPPLFKTSSTVAVFVQNRLLLDGSSLGRFPLKTRCRLILERLWFRAYQSHASYFVVQTPSMAELLKGALGRDITVRVRPFAGQLERPVVTGRAREGYDFVYVAVGEAHKNHENLLLAWRLLGEAGIKPSLALTVDPDAYPELAAKISRYRDDFGLSIDNLGYLSSANVAGVYAASKALVYPSLSESFGLPLIEAGACQLPVIAPERDYVRDVVEPVETFDPESPVSISRAIRRFLGNAEPVAEVLSANDFISGLLK</sequence>
<gene>
    <name evidence="3" type="ORF">ACFQND_18390</name>
</gene>
<feature type="domain" description="Glycosyl transferase family 1" evidence="2">
    <location>
        <begin position="160"/>
        <end position="305"/>
    </location>
</feature>
<name>A0ABW1U206_9BURK</name>
<comment type="caution">
    <text evidence="3">The sequence shown here is derived from an EMBL/GenBank/DDBJ whole genome shotgun (WGS) entry which is preliminary data.</text>
</comment>
<dbReference type="EMBL" id="JBHSRS010000082">
    <property type="protein sequence ID" value="MFC6283198.1"/>
    <property type="molecule type" value="Genomic_DNA"/>
</dbReference>
<organism evidence="3 4">
    <name type="scientific">Polaromonas aquatica</name>
    <dbReference type="NCBI Taxonomy" id="332657"/>
    <lineage>
        <taxon>Bacteria</taxon>
        <taxon>Pseudomonadati</taxon>
        <taxon>Pseudomonadota</taxon>
        <taxon>Betaproteobacteria</taxon>
        <taxon>Burkholderiales</taxon>
        <taxon>Comamonadaceae</taxon>
        <taxon>Polaromonas</taxon>
    </lineage>
</organism>
<keyword evidence="3" id="KW-0328">Glycosyltransferase</keyword>
<dbReference type="PANTHER" id="PTHR46401:SF2">
    <property type="entry name" value="GLYCOSYLTRANSFERASE WBBK-RELATED"/>
    <property type="match status" value="1"/>
</dbReference>
<accession>A0ABW1U206</accession>
<evidence type="ECO:0000256" key="1">
    <source>
        <dbReference type="ARBA" id="ARBA00022679"/>
    </source>
</evidence>
<dbReference type="Proteomes" id="UP001596270">
    <property type="component" value="Unassembled WGS sequence"/>
</dbReference>
<evidence type="ECO:0000313" key="4">
    <source>
        <dbReference type="Proteomes" id="UP001596270"/>
    </source>
</evidence>
<proteinExistence type="predicted"/>
<evidence type="ECO:0000313" key="3">
    <source>
        <dbReference type="EMBL" id="MFC6283198.1"/>
    </source>
</evidence>
<evidence type="ECO:0000259" key="2">
    <source>
        <dbReference type="Pfam" id="PF00534"/>
    </source>
</evidence>
<keyword evidence="4" id="KW-1185">Reference proteome</keyword>
<dbReference type="GO" id="GO:0016757">
    <property type="term" value="F:glycosyltransferase activity"/>
    <property type="evidence" value="ECO:0007669"/>
    <property type="project" value="UniProtKB-KW"/>
</dbReference>
<keyword evidence="1 3" id="KW-0808">Transferase</keyword>
<dbReference type="PANTHER" id="PTHR46401">
    <property type="entry name" value="GLYCOSYLTRANSFERASE WBBK-RELATED"/>
    <property type="match status" value="1"/>
</dbReference>
<dbReference type="SUPFAM" id="SSF53756">
    <property type="entry name" value="UDP-Glycosyltransferase/glycogen phosphorylase"/>
    <property type="match status" value="1"/>
</dbReference>
<dbReference type="Gene3D" id="3.40.50.2000">
    <property type="entry name" value="Glycogen Phosphorylase B"/>
    <property type="match status" value="1"/>
</dbReference>
<dbReference type="InterPro" id="IPR001296">
    <property type="entry name" value="Glyco_trans_1"/>
</dbReference>
<dbReference type="EC" id="2.4.-.-" evidence="3"/>
<dbReference type="Pfam" id="PF00534">
    <property type="entry name" value="Glycos_transf_1"/>
    <property type="match status" value="1"/>
</dbReference>
<dbReference type="RefSeq" id="WP_371436942.1">
    <property type="nucleotide sequence ID" value="NZ_JBHSRS010000082.1"/>
</dbReference>